<sequence>MLPATNRRVASHTCDAVNRQIAQQTRERIAHFSKRSHQEISQRLDELDHEWDIERALECNASALAFSGVMMAASVDRRWLILPAAVTAFLFQHAVQGWCPPLPILRRMGFRTSAEINEERYALKALRGDFEQIHRENPAAPQAAFAAASQ</sequence>
<dbReference type="AlphaFoldDB" id="A0A518JR40"/>
<evidence type="ECO:0008006" key="3">
    <source>
        <dbReference type="Google" id="ProtNLM"/>
    </source>
</evidence>
<reference evidence="1 2" key="1">
    <citation type="submission" date="2019-02" db="EMBL/GenBank/DDBJ databases">
        <title>Deep-cultivation of Planctomycetes and their phenomic and genomic characterization uncovers novel biology.</title>
        <authorList>
            <person name="Wiegand S."/>
            <person name="Jogler M."/>
            <person name="Boedeker C."/>
            <person name="Pinto D."/>
            <person name="Vollmers J."/>
            <person name="Rivas-Marin E."/>
            <person name="Kohn T."/>
            <person name="Peeters S.H."/>
            <person name="Heuer A."/>
            <person name="Rast P."/>
            <person name="Oberbeckmann S."/>
            <person name="Bunk B."/>
            <person name="Jeske O."/>
            <person name="Meyerdierks A."/>
            <person name="Storesund J.E."/>
            <person name="Kallscheuer N."/>
            <person name="Luecker S."/>
            <person name="Lage O.M."/>
            <person name="Pohl T."/>
            <person name="Merkel B.J."/>
            <person name="Hornburger P."/>
            <person name="Mueller R.-W."/>
            <person name="Bruemmer F."/>
            <person name="Labrenz M."/>
            <person name="Spormann A.M."/>
            <person name="Op den Camp H."/>
            <person name="Overmann J."/>
            <person name="Amann R."/>
            <person name="Jetten M.S.M."/>
            <person name="Mascher T."/>
            <person name="Medema M.H."/>
            <person name="Devos D.P."/>
            <person name="Kaster A.-K."/>
            <person name="Ovreas L."/>
            <person name="Rohde M."/>
            <person name="Galperin M.Y."/>
            <person name="Jogler C."/>
        </authorList>
    </citation>
    <scope>NUCLEOTIDE SEQUENCE [LARGE SCALE GENOMIC DNA]</scope>
    <source>
        <strain evidence="1 2">Poly24</strain>
    </source>
</reference>
<dbReference type="RefSeq" id="WP_145093114.1">
    <property type="nucleotide sequence ID" value="NZ_CP036348.1"/>
</dbReference>
<dbReference type="KEGG" id="rcf:Poly24_16920"/>
<gene>
    <name evidence="1" type="ORF">Poly24_16920</name>
</gene>
<proteinExistence type="predicted"/>
<dbReference type="Proteomes" id="UP000315082">
    <property type="component" value="Chromosome"/>
</dbReference>
<evidence type="ECO:0000313" key="1">
    <source>
        <dbReference type="EMBL" id="QDV67986.1"/>
    </source>
</evidence>
<name>A0A518JR40_9BACT</name>
<protein>
    <recommendedName>
        <fullName evidence="3">DUF2892 domain-containing protein</fullName>
    </recommendedName>
</protein>
<accession>A0A518JR40</accession>
<organism evidence="1 2">
    <name type="scientific">Rosistilla carotiformis</name>
    <dbReference type="NCBI Taxonomy" id="2528017"/>
    <lineage>
        <taxon>Bacteria</taxon>
        <taxon>Pseudomonadati</taxon>
        <taxon>Planctomycetota</taxon>
        <taxon>Planctomycetia</taxon>
        <taxon>Pirellulales</taxon>
        <taxon>Pirellulaceae</taxon>
        <taxon>Rosistilla</taxon>
    </lineage>
</organism>
<dbReference type="EMBL" id="CP036348">
    <property type="protein sequence ID" value="QDV67986.1"/>
    <property type="molecule type" value="Genomic_DNA"/>
</dbReference>
<dbReference type="Gene3D" id="6.10.140.1340">
    <property type="match status" value="1"/>
</dbReference>
<keyword evidence="2" id="KW-1185">Reference proteome</keyword>
<evidence type="ECO:0000313" key="2">
    <source>
        <dbReference type="Proteomes" id="UP000315082"/>
    </source>
</evidence>
<dbReference type="OrthoDB" id="9799383at2"/>